<keyword evidence="6" id="KW-0106">Calcium</keyword>
<evidence type="ECO:0000256" key="9">
    <source>
        <dbReference type="ARBA" id="ARBA00023180"/>
    </source>
</evidence>
<dbReference type="SUPFAM" id="SSF52025">
    <property type="entry name" value="PA domain"/>
    <property type="match status" value="1"/>
</dbReference>
<dbReference type="InterPro" id="IPR056858">
    <property type="entry name" value="VSR_TRX"/>
</dbReference>
<comment type="caution">
    <text evidence="13">The sequence shown here is derived from an EMBL/GenBank/DDBJ whole genome shotgun (WGS) entry which is preliminary data.</text>
</comment>
<dbReference type="Pfam" id="PF25011">
    <property type="entry name" value="VSR_TRX"/>
    <property type="match status" value="1"/>
</dbReference>
<keyword evidence="9" id="KW-0325">Glycoprotein</keyword>
<dbReference type="GO" id="GO:0016020">
    <property type="term" value="C:membrane"/>
    <property type="evidence" value="ECO:0007669"/>
    <property type="project" value="UniProtKB-SubCell"/>
</dbReference>
<reference evidence="13" key="1">
    <citation type="submission" date="2021-02" db="EMBL/GenBank/DDBJ databases">
        <authorList>
            <person name="Dougan E. K."/>
            <person name="Rhodes N."/>
            <person name="Thang M."/>
            <person name="Chan C."/>
        </authorList>
    </citation>
    <scope>NUCLEOTIDE SEQUENCE</scope>
</reference>
<feature type="non-terminal residue" evidence="13">
    <location>
        <position position="859"/>
    </location>
</feature>
<evidence type="ECO:0000256" key="8">
    <source>
        <dbReference type="ARBA" id="ARBA00023136"/>
    </source>
</evidence>
<feature type="domain" description="Vacuolar sorting receptor thioredoxin-like" evidence="12">
    <location>
        <begin position="170"/>
        <end position="353"/>
    </location>
</feature>
<comment type="subcellular location">
    <subcellularLocation>
        <location evidence="10">Endomembrane system</location>
        <topology evidence="10">Single-pass membrane protein</topology>
    </subcellularLocation>
    <subcellularLocation>
        <location evidence="1">Membrane</location>
        <topology evidence="1">Single-pass type I membrane protein</topology>
    </subcellularLocation>
</comment>
<keyword evidence="4" id="KW-0732">Signal</keyword>
<evidence type="ECO:0000256" key="2">
    <source>
        <dbReference type="ARBA" id="ARBA00022536"/>
    </source>
</evidence>
<dbReference type="Gene3D" id="3.50.30.30">
    <property type="match status" value="1"/>
</dbReference>
<evidence type="ECO:0008006" key="15">
    <source>
        <dbReference type="Google" id="ProtNLM"/>
    </source>
</evidence>
<keyword evidence="7" id="KW-1133">Transmembrane helix</keyword>
<evidence type="ECO:0000256" key="3">
    <source>
        <dbReference type="ARBA" id="ARBA00022692"/>
    </source>
</evidence>
<evidence type="ECO:0000259" key="12">
    <source>
        <dbReference type="Pfam" id="PF25011"/>
    </source>
</evidence>
<keyword evidence="3" id="KW-0812">Transmembrane</keyword>
<name>A0A813HD93_POLGL</name>
<evidence type="ECO:0000259" key="11">
    <source>
        <dbReference type="Pfam" id="PF02225"/>
    </source>
</evidence>
<dbReference type="EMBL" id="CAJNNV010031360">
    <property type="protein sequence ID" value="CAE8635857.1"/>
    <property type="molecule type" value="Genomic_DNA"/>
</dbReference>
<evidence type="ECO:0000313" key="13">
    <source>
        <dbReference type="EMBL" id="CAE8635857.1"/>
    </source>
</evidence>
<evidence type="ECO:0000256" key="10">
    <source>
        <dbReference type="ARBA" id="ARBA00037847"/>
    </source>
</evidence>
<evidence type="ECO:0000256" key="6">
    <source>
        <dbReference type="ARBA" id="ARBA00022837"/>
    </source>
</evidence>
<dbReference type="GO" id="GO:0012505">
    <property type="term" value="C:endomembrane system"/>
    <property type="evidence" value="ECO:0007669"/>
    <property type="project" value="UniProtKB-SubCell"/>
</dbReference>
<proteinExistence type="predicted"/>
<dbReference type="InterPro" id="IPR003137">
    <property type="entry name" value="PA_domain"/>
</dbReference>
<dbReference type="Pfam" id="PF02225">
    <property type="entry name" value="PA"/>
    <property type="match status" value="1"/>
</dbReference>
<evidence type="ECO:0000256" key="7">
    <source>
        <dbReference type="ARBA" id="ARBA00022989"/>
    </source>
</evidence>
<evidence type="ECO:0000256" key="4">
    <source>
        <dbReference type="ARBA" id="ARBA00022729"/>
    </source>
</evidence>
<protein>
    <recommendedName>
        <fullName evidence="15">PA domain-containing protein</fullName>
    </recommendedName>
</protein>
<evidence type="ECO:0000256" key="5">
    <source>
        <dbReference type="ARBA" id="ARBA00022737"/>
    </source>
</evidence>
<dbReference type="PANTHER" id="PTHR22702">
    <property type="entry name" value="PROTEASE-ASSOCIATED DOMAIN-CONTAINING PROTEIN"/>
    <property type="match status" value="1"/>
</dbReference>
<dbReference type="InterPro" id="IPR046450">
    <property type="entry name" value="PA_dom_sf"/>
</dbReference>
<organism evidence="13 14">
    <name type="scientific">Polarella glacialis</name>
    <name type="common">Dinoflagellate</name>
    <dbReference type="NCBI Taxonomy" id="89957"/>
    <lineage>
        <taxon>Eukaryota</taxon>
        <taxon>Sar</taxon>
        <taxon>Alveolata</taxon>
        <taxon>Dinophyceae</taxon>
        <taxon>Suessiales</taxon>
        <taxon>Suessiaceae</taxon>
        <taxon>Polarella</taxon>
    </lineage>
</organism>
<sequence length="859" mass="91187">CIGGATATFAAPGPGLRVRGRLFWWPGHGCEAVQDSNSSSSSARRLGLESALPDEQQVAVFVFRRGQCSFARKARNAGRRGAAAVIIMDFVDSQEPDAQVTSSVVAGDGDSGAWLVPTVLIGRAASEHLAAASPSQAEIEVELRWGQPRAQARLDLWLPLASSARGAAAAAELLRAMAPTARSLGDALLVRLHFRVVSAESSATLADLARHCLSALPQLCAPSGGSGLGPASSGSGAAALQEAVRQHCILRLRLDDSEGQSAASWWSYVEALSVACAGAAQPGLACSRRAMDAAGLGAARDSIERCAESQGLSFLEDDREALAWGGPDQIAVRINDWRYSGPTEARPVLRALCRGLSAPPSACAPFLPPVEEPADFALPSWMLVGLCLLAFAGGRSLRGGIVWIVFRLWRGAGGQCKRRDLKVSHAEFPSRVGPASDGFEGPGVSFRPHACSLGQAGRQTHERATGVWRGSLAAANSSVSGRLGAAAAAASLAPLLAGVVGLDGCGALADSGLSASFLRFLPSAGDEDESDALQAAELVLGRKVQSRFHLAGLHGQVLSHGGELWLSPSTDREPGFEALLRLRPLKHAPLKRESRFLVSRRGPLGITEEAWDEVPMVELPRLLRVMMSRGGDREAGAVVASDSQKYLVEEEEEMLVINCWKREEQAPKESTDAISLEQLLWCDVLRALESTAPCWEAPVPAARVRLADEGLATWQEIVEETERETAGVPEEDAPRLGSLAFLRQYAERAVLEEEVLPRLFPEGALPSSMVRVFSAELSSGGEGGAASVTAVRAPRPKSLDDLFRDGADFRKPSQWISSNQGQVSDPLLRHELTSVLLLSETTGFLVAFHCLQAIDPCSL</sequence>
<keyword evidence="2" id="KW-0245">EGF-like domain</keyword>
<evidence type="ECO:0000256" key="1">
    <source>
        <dbReference type="ARBA" id="ARBA00004479"/>
    </source>
</evidence>
<keyword evidence="8" id="KW-0472">Membrane</keyword>
<accession>A0A813HD93</accession>
<dbReference type="AlphaFoldDB" id="A0A813HD93"/>
<dbReference type="Proteomes" id="UP000654075">
    <property type="component" value="Unassembled WGS sequence"/>
</dbReference>
<dbReference type="PANTHER" id="PTHR22702:SF1">
    <property type="entry name" value="PROTEASE-ASSOCIATED DOMAIN-CONTAINING PROTEIN 1"/>
    <property type="match status" value="1"/>
</dbReference>
<keyword evidence="14" id="KW-1185">Reference proteome</keyword>
<gene>
    <name evidence="13" type="ORF">PGLA1383_LOCUS51430</name>
</gene>
<dbReference type="OrthoDB" id="291007at2759"/>
<evidence type="ECO:0000313" key="14">
    <source>
        <dbReference type="Proteomes" id="UP000654075"/>
    </source>
</evidence>
<keyword evidence="5" id="KW-0677">Repeat</keyword>
<feature type="domain" description="PA" evidence="11">
    <location>
        <begin position="41"/>
        <end position="128"/>
    </location>
</feature>